<evidence type="ECO:0000256" key="3">
    <source>
        <dbReference type="ARBA" id="ARBA00022692"/>
    </source>
</evidence>
<evidence type="ECO:0000256" key="1">
    <source>
        <dbReference type="ARBA" id="ARBA00004651"/>
    </source>
</evidence>
<dbReference type="Proteomes" id="UP001257060">
    <property type="component" value="Unassembled WGS sequence"/>
</dbReference>
<dbReference type="InterPro" id="IPR001851">
    <property type="entry name" value="ABC_transp_permease"/>
</dbReference>
<keyword evidence="4 6" id="KW-1133">Transmembrane helix</keyword>
<dbReference type="RefSeq" id="WP_310925450.1">
    <property type="nucleotide sequence ID" value="NZ_JAMQOP010000004.1"/>
</dbReference>
<name>A0ABU2GKF2_9EURY</name>
<dbReference type="PANTHER" id="PTHR30482">
    <property type="entry name" value="HIGH-AFFINITY BRANCHED-CHAIN AMINO ACID TRANSPORT SYSTEM PERMEASE"/>
    <property type="match status" value="1"/>
</dbReference>
<keyword evidence="3 6" id="KW-0812">Transmembrane</keyword>
<reference evidence="7 8" key="1">
    <citation type="submission" date="2022-06" db="EMBL/GenBank/DDBJ databases">
        <title>Halogeometricum sp. a new haloarchaeum isolate from saline soil.</title>
        <authorList>
            <person name="Strakova D."/>
            <person name="Galisteo C."/>
            <person name="Sanchez-Porro C."/>
            <person name="Ventosa A."/>
        </authorList>
    </citation>
    <scope>NUCLEOTIDE SEQUENCE [LARGE SCALE GENOMIC DNA]</scope>
    <source>
        <strain evidence="7 8">S1BR25-6</strain>
    </source>
</reference>
<dbReference type="PANTHER" id="PTHR30482:SF20">
    <property type="entry name" value="HIGH-AFFINITY BRANCHED-CHAIN AMINO ACID TRANSPORT SYSTEM PERMEASE PROTEIN LIVM"/>
    <property type="match status" value="1"/>
</dbReference>
<proteinExistence type="predicted"/>
<feature type="transmembrane region" description="Helical" evidence="6">
    <location>
        <begin position="37"/>
        <end position="54"/>
    </location>
</feature>
<organism evidence="7 8">
    <name type="scientific">Halogeometricum salsisoli</name>
    <dbReference type="NCBI Taxonomy" id="2950536"/>
    <lineage>
        <taxon>Archaea</taxon>
        <taxon>Methanobacteriati</taxon>
        <taxon>Methanobacteriota</taxon>
        <taxon>Stenosarchaea group</taxon>
        <taxon>Halobacteria</taxon>
        <taxon>Halobacteriales</taxon>
        <taxon>Haloferacaceae</taxon>
        <taxon>Halogeometricum</taxon>
    </lineage>
</organism>
<dbReference type="CDD" id="cd06581">
    <property type="entry name" value="TM_PBP1_LivM_like"/>
    <property type="match status" value="1"/>
</dbReference>
<feature type="transmembrane region" description="Helical" evidence="6">
    <location>
        <begin position="168"/>
        <end position="187"/>
    </location>
</feature>
<dbReference type="EMBL" id="JAMQOP010000004">
    <property type="protein sequence ID" value="MDS0300548.1"/>
    <property type="molecule type" value="Genomic_DNA"/>
</dbReference>
<feature type="transmembrane region" description="Helical" evidence="6">
    <location>
        <begin position="61"/>
        <end position="80"/>
    </location>
</feature>
<evidence type="ECO:0000256" key="5">
    <source>
        <dbReference type="ARBA" id="ARBA00023136"/>
    </source>
</evidence>
<keyword evidence="2" id="KW-1003">Cell membrane</keyword>
<comment type="caution">
    <text evidence="7">The sequence shown here is derived from an EMBL/GenBank/DDBJ whole genome shotgun (WGS) entry which is preliminary data.</text>
</comment>
<comment type="subcellular location">
    <subcellularLocation>
        <location evidence="1">Cell membrane</location>
        <topology evidence="1">Multi-pass membrane protein</topology>
    </subcellularLocation>
</comment>
<feature type="transmembrane region" description="Helical" evidence="6">
    <location>
        <begin position="12"/>
        <end position="31"/>
    </location>
</feature>
<evidence type="ECO:0000313" key="7">
    <source>
        <dbReference type="EMBL" id="MDS0300548.1"/>
    </source>
</evidence>
<accession>A0ABU2GKF2</accession>
<dbReference type="InterPro" id="IPR043428">
    <property type="entry name" value="LivM-like"/>
</dbReference>
<evidence type="ECO:0000313" key="8">
    <source>
        <dbReference type="Proteomes" id="UP001257060"/>
    </source>
</evidence>
<keyword evidence="5 6" id="KW-0472">Membrane</keyword>
<evidence type="ECO:0000256" key="2">
    <source>
        <dbReference type="ARBA" id="ARBA00022475"/>
    </source>
</evidence>
<feature type="transmembrane region" description="Helical" evidence="6">
    <location>
        <begin position="86"/>
        <end position="109"/>
    </location>
</feature>
<feature type="transmembrane region" description="Helical" evidence="6">
    <location>
        <begin position="269"/>
        <end position="288"/>
    </location>
</feature>
<feature type="transmembrane region" description="Helical" evidence="6">
    <location>
        <begin position="294"/>
        <end position="310"/>
    </location>
</feature>
<feature type="transmembrane region" description="Helical" evidence="6">
    <location>
        <begin position="242"/>
        <end position="262"/>
    </location>
</feature>
<protein>
    <submittedName>
        <fullName evidence="7">Branched-chain amino acid ABC transporter permease</fullName>
    </submittedName>
</protein>
<sequence>MSARPSLGTEARNVAVVAVLFALAPLAVLGSSYYESVLAHLLLIALLAVALNIVFGHTDQLFLFVGGLAGVGAYGTALLADALSVSAWVTLPVAALVCGLIGLLVSYVAAKRKFTVVLISILTLNLQLVFSEVFVGARDLTGGSTGFPYEYFELGVVADALGVGEKLVLYYLVLLLLVATLGVYLRLVHSKYGVAFDAIREDEIAAESIGIDVVRYKTIAGFVAAFLIGLVGAFFARESGYILPGGFTFLAVDVVVLIVLVVGGLRTTLGPIVGAIIVVGIEEFLSSAQSLQSWQSAIFGALLIVLFLYFRRGVVRSVRDALDDAGLVGEREGGGGGGGTDADGGR</sequence>
<feature type="transmembrane region" description="Helical" evidence="6">
    <location>
        <begin position="116"/>
        <end position="137"/>
    </location>
</feature>
<evidence type="ECO:0000256" key="4">
    <source>
        <dbReference type="ARBA" id="ARBA00022989"/>
    </source>
</evidence>
<feature type="transmembrane region" description="Helical" evidence="6">
    <location>
        <begin position="218"/>
        <end position="236"/>
    </location>
</feature>
<gene>
    <name evidence="7" type="ORF">NDI76_17500</name>
</gene>
<evidence type="ECO:0000256" key="6">
    <source>
        <dbReference type="SAM" id="Phobius"/>
    </source>
</evidence>
<keyword evidence="8" id="KW-1185">Reference proteome</keyword>
<dbReference type="Pfam" id="PF02653">
    <property type="entry name" value="BPD_transp_2"/>
    <property type="match status" value="1"/>
</dbReference>